<keyword evidence="3" id="KW-1185">Reference proteome</keyword>
<comment type="caution">
    <text evidence="2">The sequence shown here is derived from an EMBL/GenBank/DDBJ whole genome shotgun (WGS) entry which is preliminary data.</text>
</comment>
<keyword evidence="2" id="KW-0378">Hydrolase</keyword>
<dbReference type="InterPro" id="IPR045155">
    <property type="entry name" value="Beta-lactam_cat"/>
</dbReference>
<dbReference type="AlphaFoldDB" id="A0A372G2E0"/>
<dbReference type="GO" id="GO:0008800">
    <property type="term" value="F:beta-lactamase activity"/>
    <property type="evidence" value="ECO:0007669"/>
    <property type="project" value="InterPro"/>
</dbReference>
<feature type="domain" description="Beta-lactamase class A catalytic" evidence="1">
    <location>
        <begin position="58"/>
        <end position="256"/>
    </location>
</feature>
<evidence type="ECO:0000313" key="3">
    <source>
        <dbReference type="Proteomes" id="UP000262621"/>
    </source>
</evidence>
<dbReference type="GO" id="GO:0046677">
    <property type="term" value="P:response to antibiotic"/>
    <property type="evidence" value="ECO:0007669"/>
    <property type="project" value="InterPro"/>
</dbReference>
<dbReference type="GO" id="GO:0030655">
    <property type="term" value="P:beta-lactam antibiotic catabolic process"/>
    <property type="evidence" value="ECO:0007669"/>
    <property type="project" value="InterPro"/>
</dbReference>
<dbReference type="PANTHER" id="PTHR35333:SF3">
    <property type="entry name" value="BETA-LACTAMASE-TYPE TRANSPEPTIDASE FOLD CONTAINING PROTEIN"/>
    <property type="match status" value="1"/>
</dbReference>
<evidence type="ECO:0000313" key="2">
    <source>
        <dbReference type="EMBL" id="RFS46880.1"/>
    </source>
</evidence>
<dbReference type="Pfam" id="PF13354">
    <property type="entry name" value="Beta-lactamase2"/>
    <property type="match status" value="1"/>
</dbReference>
<dbReference type="InterPro" id="IPR012338">
    <property type="entry name" value="Beta-lactam/transpept-like"/>
</dbReference>
<proteinExistence type="predicted"/>
<evidence type="ECO:0000259" key="1">
    <source>
        <dbReference type="Pfam" id="PF13354"/>
    </source>
</evidence>
<accession>A0A372G2E0</accession>
<dbReference type="PANTHER" id="PTHR35333">
    <property type="entry name" value="BETA-LACTAMASE"/>
    <property type="match status" value="1"/>
</dbReference>
<gene>
    <name evidence="2" type="ORF">D0Q02_08870</name>
</gene>
<dbReference type="OrthoDB" id="4515847at2"/>
<protein>
    <submittedName>
        <fullName evidence="2">Serine hydrolase</fullName>
    </submittedName>
</protein>
<dbReference type="InterPro" id="IPR000871">
    <property type="entry name" value="Beta-lactam_class-A"/>
</dbReference>
<dbReference type="SUPFAM" id="SSF56601">
    <property type="entry name" value="beta-lactamase/transpeptidase-like"/>
    <property type="match status" value="1"/>
</dbReference>
<dbReference type="EMBL" id="QVFU01000006">
    <property type="protein sequence ID" value="RFS46880.1"/>
    <property type="molecule type" value="Genomic_DNA"/>
</dbReference>
<name>A0A372G2E0_9ACTN</name>
<dbReference type="Proteomes" id="UP000262621">
    <property type="component" value="Unassembled WGS sequence"/>
</dbReference>
<reference evidence="2 3" key="1">
    <citation type="submission" date="2018-08" db="EMBL/GenBank/DDBJ databases">
        <title>Verrucosispora craniellae sp. nov., isolated from a marine sponge in the South China Sea.</title>
        <authorList>
            <person name="Li L."/>
            <person name="Lin H.W."/>
        </authorList>
    </citation>
    <scope>NUCLEOTIDE SEQUENCE [LARGE SCALE GENOMIC DNA]</scope>
    <source>
        <strain evidence="2 3">LHW63014</strain>
    </source>
</reference>
<organism evidence="2 3">
    <name type="scientific">Micromonospora craniellae</name>
    <dbReference type="NCBI Taxonomy" id="2294034"/>
    <lineage>
        <taxon>Bacteria</taxon>
        <taxon>Bacillati</taxon>
        <taxon>Actinomycetota</taxon>
        <taxon>Actinomycetes</taxon>
        <taxon>Micromonosporales</taxon>
        <taxon>Micromonosporaceae</taxon>
        <taxon>Micromonospora</taxon>
    </lineage>
</organism>
<sequence>MPGRRERTIREPDEPRAGLGRIAAQVRTAYRRERTRAGGDWQAYVSLAGPDGPLVAVDESAEQRVAAYSVNKIAVAAAVLDTVDRGLLALDQRVEVTAELARPGGDGIFGLDGAYPSQVTLGHVLANLLTVSDDAAVRLCALVCPATEVNRILAAKGFPHTQVRPVGDSPRFHLGTSTARETHDLLWALVGGTLLSPGSTEFVLRLLRSPVAYTDGVRRTMSSAERARIATKAGWFGDARHEAGVICDTTGAPRLTYAFFAAGQPGADDFGATHAAVQARARLGRRLLDLTDRLAAREPHSHRPGNSG</sequence>
<dbReference type="Gene3D" id="3.40.710.10">
    <property type="entry name" value="DD-peptidase/beta-lactamase superfamily"/>
    <property type="match status" value="1"/>
</dbReference>